<evidence type="ECO:0000256" key="4">
    <source>
        <dbReference type="ARBA" id="ARBA00023273"/>
    </source>
</evidence>
<dbReference type="Pfam" id="PF00400">
    <property type="entry name" value="WD40"/>
    <property type="match status" value="2"/>
</dbReference>
<dbReference type="Gene3D" id="1.10.238.10">
    <property type="entry name" value="EF-hand"/>
    <property type="match status" value="1"/>
</dbReference>
<evidence type="ECO:0000256" key="1">
    <source>
        <dbReference type="ARBA" id="ARBA00004138"/>
    </source>
</evidence>
<dbReference type="SMART" id="SM00320">
    <property type="entry name" value="WD40"/>
    <property type="match status" value="8"/>
</dbReference>
<keyword evidence="7" id="KW-0282">Flagellum</keyword>
<feature type="region of interest" description="Disordered" evidence="6">
    <location>
        <begin position="734"/>
        <end position="771"/>
    </location>
</feature>
<feature type="region of interest" description="Disordered" evidence="6">
    <location>
        <begin position="243"/>
        <end position="262"/>
    </location>
</feature>
<organism evidence="7 8">
    <name type="scientific">Blattamonas nauphoetae</name>
    <dbReference type="NCBI Taxonomy" id="2049346"/>
    <lineage>
        <taxon>Eukaryota</taxon>
        <taxon>Metamonada</taxon>
        <taxon>Preaxostyla</taxon>
        <taxon>Oxymonadida</taxon>
        <taxon>Blattamonas</taxon>
    </lineage>
</organism>
<dbReference type="InterPro" id="IPR050630">
    <property type="entry name" value="WD_repeat_EMAP"/>
</dbReference>
<dbReference type="InterPro" id="IPR001680">
    <property type="entry name" value="WD40_rpt"/>
</dbReference>
<feature type="compositionally biased region" description="Low complexity" evidence="6">
    <location>
        <begin position="735"/>
        <end position="746"/>
    </location>
</feature>
<feature type="compositionally biased region" description="Acidic residues" evidence="6">
    <location>
        <begin position="249"/>
        <end position="258"/>
    </location>
</feature>
<accession>A0ABQ9YKY1</accession>
<dbReference type="InterPro" id="IPR015943">
    <property type="entry name" value="WD40/YVTN_repeat-like_dom_sf"/>
</dbReference>
<feature type="compositionally biased region" description="Polar residues" evidence="6">
    <location>
        <begin position="128"/>
        <end position="155"/>
    </location>
</feature>
<dbReference type="InterPro" id="IPR011992">
    <property type="entry name" value="EF-hand-dom_pair"/>
</dbReference>
<comment type="subcellular location">
    <subcellularLocation>
        <location evidence="1">Cell projection</location>
        <location evidence="1">Cilium</location>
    </subcellularLocation>
</comment>
<dbReference type="SUPFAM" id="SSF47473">
    <property type="entry name" value="EF-hand"/>
    <property type="match status" value="1"/>
</dbReference>
<evidence type="ECO:0000256" key="3">
    <source>
        <dbReference type="ARBA" id="ARBA00022737"/>
    </source>
</evidence>
<dbReference type="SUPFAM" id="SSF50978">
    <property type="entry name" value="WD40 repeat-like"/>
    <property type="match status" value="3"/>
</dbReference>
<sequence length="1132" mass="123985">MDVNERLGMSNTLDYTLGLNKDIKNDVLSLITETRRAIVYTSAHTAVIYDLDTQTQQLLQGHCNQISCICVSRDRKWIFTADTGPDSMIIVWNSETGIPVKNIFSQTEDGVIAMDLSPDSTIIATLSTPVYPNAPQNPGQHQDGAQSQPQASTQRDVSDGIEIRGVGNEMMDIILPTDNTAESANTPVQEIILWDWLANESHNIIARSIIRTGSVQHHIKFNETNPTEIATTGPRRVVFWTRTESTGEKEEEDDENSEQSEGTQLAFYSPALNTKDLHREVAPFIQTCFFPHSTQTVTSTSDGDFVLWDTHATKEDDDDGDDMGMTSGIATTGERRVVKILKLHPRAASVLLIHDRFLITGDVDGNIRFFDFQFRLTGWFEDIGAGAISSIALCDMPPIDKIDDALGLGKSQKDMDPRTVALPDLIIGTTQAKVVQINGSSFAEETMSGAHGADKKAAKKDDGSRQVGRGELLLKGQAGPVFGIAMHPKCSLAAIANRAGTVTFYDTELKKVVAEKQYDKAAHTIAFDPTGHYIAIGFRNGMLKMLLCDYTQQAGAAGTASNCFVEHWTFHNSSDTITRLVFAPDGNFMAGCDLDRCVLLYRRRLEGEEVSADEAILSEDGDWVYVGRNRCHRKKITGLEFALSSTHKYVLFSISADRRLVEFDVEGSSVLKGFKVADSWKIEQVAIPTACLYLPASRPPPEHVLRASAPSASGGPGSDGIGVRDSVSSLIAGGMRQSQSRQMRSSVSTTPKEVAKQSNPAQAGKQNQTAEEIDPALFKASGTAKTFGYFGPGDCILIATSDMKFKFLDAQTKRIRRVVLAPAFGLPVNRFVPFPANATGGEPSGLNPPLCKRYIAYTTEERIVGIIKLPLDGNLLNTMGLIAHPHTVADAVLTHDGTRLLTVGGEDYTIFGWKFDPEAMERWCSVQNVDVGSNVHIAQLEGGMEGPLYNEIVNMFYYAQLRSQGEDTTIGRKITGEVPMSQVPNIVRAIGFFPTEKEVADLIADFEWSGREKTGQLPKAANLNEFLRVYVNHRPVQGPTQEDIEEAFKKLGAEPLTGVLSRETLLNILMESGEKISAEILSECLSVLTKLPPTELKENMTAADFSMDVLGFGDVGEYGDEGDMMEDEYLPE</sequence>
<name>A0ABQ9YKY1_9EUKA</name>
<keyword evidence="3" id="KW-0677">Repeat</keyword>
<feature type="region of interest" description="Disordered" evidence="6">
    <location>
        <begin position="128"/>
        <end position="158"/>
    </location>
</feature>
<evidence type="ECO:0000256" key="6">
    <source>
        <dbReference type="SAM" id="MobiDB-lite"/>
    </source>
</evidence>
<dbReference type="PANTHER" id="PTHR13720:SF13">
    <property type="entry name" value="CILIA- AND FLAGELLA-ASSOCIATED PROTEIN 251"/>
    <property type="match status" value="1"/>
</dbReference>
<gene>
    <name evidence="7" type="ORF">BLNAU_841</name>
</gene>
<reference evidence="7 8" key="1">
    <citation type="journal article" date="2022" name="bioRxiv">
        <title>Genomics of Preaxostyla Flagellates Illuminates Evolutionary Transitions and the Path Towards Mitochondrial Loss.</title>
        <authorList>
            <person name="Novak L.V.F."/>
            <person name="Treitli S.C."/>
            <person name="Pyrih J."/>
            <person name="Halakuc P."/>
            <person name="Pipaliya S.V."/>
            <person name="Vacek V."/>
            <person name="Brzon O."/>
            <person name="Soukal P."/>
            <person name="Eme L."/>
            <person name="Dacks J.B."/>
            <person name="Karnkowska A."/>
            <person name="Elias M."/>
            <person name="Hampl V."/>
        </authorList>
    </citation>
    <scope>NUCLEOTIDE SEQUENCE [LARGE SCALE GENOMIC DNA]</scope>
    <source>
        <strain evidence="7">NAU3</strain>
        <tissue evidence="7">Gut</tissue>
    </source>
</reference>
<protein>
    <recommendedName>
        <fullName evidence="5">Cilia- and flagella-associated protein 251</fullName>
    </recommendedName>
</protein>
<keyword evidence="4" id="KW-0966">Cell projection</keyword>
<dbReference type="EMBL" id="JARBJD010000003">
    <property type="protein sequence ID" value="KAK2964310.1"/>
    <property type="molecule type" value="Genomic_DNA"/>
</dbReference>
<proteinExistence type="predicted"/>
<evidence type="ECO:0000313" key="7">
    <source>
        <dbReference type="EMBL" id="KAK2964310.1"/>
    </source>
</evidence>
<keyword evidence="2" id="KW-0853">WD repeat</keyword>
<feature type="compositionally biased region" description="Polar residues" evidence="6">
    <location>
        <begin position="747"/>
        <end position="770"/>
    </location>
</feature>
<dbReference type="PANTHER" id="PTHR13720">
    <property type="entry name" value="WD-40 REPEAT PROTEIN"/>
    <property type="match status" value="1"/>
</dbReference>
<dbReference type="InterPro" id="IPR036322">
    <property type="entry name" value="WD40_repeat_dom_sf"/>
</dbReference>
<keyword evidence="8" id="KW-1185">Reference proteome</keyword>
<comment type="caution">
    <text evidence="7">The sequence shown here is derived from an EMBL/GenBank/DDBJ whole genome shotgun (WGS) entry which is preliminary data.</text>
</comment>
<evidence type="ECO:0000256" key="2">
    <source>
        <dbReference type="ARBA" id="ARBA00022574"/>
    </source>
</evidence>
<dbReference type="Gene3D" id="2.130.10.10">
    <property type="entry name" value="YVTN repeat-like/Quinoprotein amine dehydrogenase"/>
    <property type="match status" value="3"/>
</dbReference>
<dbReference type="Proteomes" id="UP001281761">
    <property type="component" value="Unassembled WGS sequence"/>
</dbReference>
<evidence type="ECO:0000313" key="8">
    <source>
        <dbReference type="Proteomes" id="UP001281761"/>
    </source>
</evidence>
<keyword evidence="7" id="KW-0969">Cilium</keyword>
<evidence type="ECO:0000256" key="5">
    <source>
        <dbReference type="ARBA" id="ARBA00040994"/>
    </source>
</evidence>